<dbReference type="Proteomes" id="UP000007813">
    <property type="component" value="Unassembled WGS sequence"/>
</dbReference>
<dbReference type="AlphaFoldDB" id="J2ZBG7"/>
<evidence type="ECO:0000313" key="2">
    <source>
        <dbReference type="Proteomes" id="UP000007813"/>
    </source>
</evidence>
<reference evidence="1 2" key="1">
    <citation type="journal article" date="2012" name="J. Bacteriol.">
        <title>Draft Genome Sequence of the Extremely Halophilic Archaeon Halogranum salarium B-1T.</title>
        <authorList>
            <person name="Kim K.K."/>
            <person name="Lee K.C."/>
            <person name="Lee J.S."/>
        </authorList>
    </citation>
    <scope>NUCLEOTIDE SEQUENCE [LARGE SCALE GENOMIC DNA]</scope>
    <source>
        <strain evidence="1 2">B-1</strain>
    </source>
</reference>
<name>J2ZBG7_9EURY</name>
<evidence type="ECO:0000313" key="1">
    <source>
        <dbReference type="EMBL" id="EJN58005.1"/>
    </source>
</evidence>
<gene>
    <name evidence="1" type="ORF">HSB1_34220</name>
</gene>
<accession>J2ZBG7</accession>
<dbReference type="RefSeq" id="WP_009376743.1">
    <property type="nucleotide sequence ID" value="NZ_ALJD01000009.1"/>
</dbReference>
<organism evidence="1 2">
    <name type="scientific">Halogranum salarium B-1</name>
    <dbReference type="NCBI Taxonomy" id="1210908"/>
    <lineage>
        <taxon>Archaea</taxon>
        <taxon>Methanobacteriati</taxon>
        <taxon>Methanobacteriota</taxon>
        <taxon>Stenosarchaea group</taxon>
        <taxon>Halobacteria</taxon>
        <taxon>Halobacteriales</taxon>
        <taxon>Haloferacaceae</taxon>
    </lineage>
</organism>
<proteinExistence type="predicted"/>
<protein>
    <submittedName>
        <fullName evidence="1">Uncharacterized protein</fullName>
    </submittedName>
</protein>
<dbReference type="EMBL" id="ALJD01000009">
    <property type="protein sequence ID" value="EJN58005.1"/>
    <property type="molecule type" value="Genomic_DNA"/>
</dbReference>
<comment type="caution">
    <text evidence="1">The sequence shown here is derived from an EMBL/GenBank/DDBJ whole genome shotgun (WGS) entry which is preliminary data.</text>
</comment>
<sequence length="104" mass="11722">MSSTQSAGGSLQAIGVDDASIACEFPAVAERAVRQRRSVIAELVDCVVHRVQRFAEFLEIGEPFPIVERRQRRVFGLVFITEDRATKRQWSKRSQISVSEETVE</sequence>